<dbReference type="SMART" id="SM00342">
    <property type="entry name" value="HTH_ARAC"/>
    <property type="match status" value="1"/>
</dbReference>
<keyword evidence="6" id="KW-1185">Reference proteome</keyword>
<dbReference type="Gene3D" id="1.10.10.60">
    <property type="entry name" value="Homeodomain-like"/>
    <property type="match status" value="2"/>
</dbReference>
<organism evidence="5 6">
    <name type="scientific">Paenibacillus lemnae</name>
    <dbReference type="NCBI Taxonomy" id="1330551"/>
    <lineage>
        <taxon>Bacteria</taxon>
        <taxon>Bacillati</taxon>
        <taxon>Bacillota</taxon>
        <taxon>Bacilli</taxon>
        <taxon>Bacillales</taxon>
        <taxon>Paenibacillaceae</taxon>
        <taxon>Paenibacillus</taxon>
    </lineage>
</organism>
<comment type="caution">
    <text evidence="5">The sequence shown here is derived from an EMBL/GenBank/DDBJ whole genome shotgun (WGS) entry which is preliminary data.</text>
</comment>
<feature type="domain" description="HTH araC/xylS-type" evidence="4">
    <location>
        <begin position="17"/>
        <end position="115"/>
    </location>
</feature>
<dbReference type="GO" id="GO:0043565">
    <property type="term" value="F:sequence-specific DNA binding"/>
    <property type="evidence" value="ECO:0007669"/>
    <property type="project" value="InterPro"/>
</dbReference>
<dbReference type="InterPro" id="IPR050959">
    <property type="entry name" value="MarA-like"/>
</dbReference>
<dbReference type="PROSITE" id="PS01124">
    <property type="entry name" value="HTH_ARAC_FAMILY_2"/>
    <property type="match status" value="1"/>
</dbReference>
<dbReference type="InterPro" id="IPR018060">
    <property type="entry name" value="HTH_AraC"/>
</dbReference>
<dbReference type="InterPro" id="IPR009057">
    <property type="entry name" value="Homeodomain-like_sf"/>
</dbReference>
<dbReference type="GO" id="GO:0003700">
    <property type="term" value="F:DNA-binding transcription factor activity"/>
    <property type="evidence" value="ECO:0007669"/>
    <property type="project" value="InterPro"/>
</dbReference>
<dbReference type="PANTHER" id="PTHR47504:SF6">
    <property type="entry name" value="ARAC-FAMILY TRANSCRIPTIONAL REGULATOR"/>
    <property type="match status" value="1"/>
</dbReference>
<dbReference type="Proteomes" id="UP000565468">
    <property type="component" value="Unassembled WGS sequence"/>
</dbReference>
<keyword evidence="3" id="KW-0804">Transcription</keyword>
<evidence type="ECO:0000256" key="1">
    <source>
        <dbReference type="ARBA" id="ARBA00023015"/>
    </source>
</evidence>
<gene>
    <name evidence="5" type="ORF">HII30_10005</name>
</gene>
<dbReference type="SUPFAM" id="SSF46689">
    <property type="entry name" value="Homeodomain-like"/>
    <property type="match status" value="2"/>
</dbReference>
<evidence type="ECO:0000313" key="5">
    <source>
        <dbReference type="EMBL" id="NMO96101.1"/>
    </source>
</evidence>
<keyword evidence="1" id="KW-0805">Transcription regulation</keyword>
<dbReference type="Pfam" id="PF12833">
    <property type="entry name" value="HTH_18"/>
    <property type="match status" value="1"/>
</dbReference>
<accession>A0A848M7B2</accession>
<dbReference type="AlphaFoldDB" id="A0A848M7B2"/>
<evidence type="ECO:0000256" key="3">
    <source>
        <dbReference type="ARBA" id="ARBA00023163"/>
    </source>
</evidence>
<evidence type="ECO:0000313" key="6">
    <source>
        <dbReference type="Proteomes" id="UP000565468"/>
    </source>
</evidence>
<evidence type="ECO:0000256" key="2">
    <source>
        <dbReference type="ARBA" id="ARBA00023125"/>
    </source>
</evidence>
<evidence type="ECO:0000259" key="4">
    <source>
        <dbReference type="PROSITE" id="PS01124"/>
    </source>
</evidence>
<dbReference type="EMBL" id="JABBPN010000007">
    <property type="protein sequence ID" value="NMO96101.1"/>
    <property type="molecule type" value="Genomic_DNA"/>
</dbReference>
<reference evidence="5 6" key="1">
    <citation type="submission" date="2020-04" db="EMBL/GenBank/DDBJ databases">
        <title>Paenibacillus algicola sp. nov., a novel marine bacterium producing alginate lyase.</title>
        <authorList>
            <person name="Huang H."/>
        </authorList>
    </citation>
    <scope>NUCLEOTIDE SEQUENCE [LARGE SCALE GENOMIC DNA]</scope>
    <source>
        <strain evidence="5 6">L7-75</strain>
    </source>
</reference>
<name>A0A848M7B2_PAELE</name>
<protein>
    <submittedName>
        <fullName evidence="5">Helix-turn-helix transcriptional regulator</fullName>
    </submittedName>
</protein>
<sequence>METQSLRDRAEHIIAVEKAITYMKLHLEESLTLDQIASVAGYSSFHFTRIFKHTTGISVRRYLSALRIEAGKTKLLNAPSTTVRLLQHIGFSSVGTFQTRFKSYVGLTPQKFKNLAHTLFRYVQQHKETAFTEEDNGSEGCSVIRCHIQAPAYFQGIVFVGLFPRPIPDERPAAGNVTAFSNSEKVCTIKTSKPGSYYVLAAGIPWSLNPKDYFLLHQSLRAKSPKAIDIKQPSNIEMELNLREALPTDPPIVINLPLLLFERDSVNKKSKLEEF</sequence>
<dbReference type="RefSeq" id="WP_169504881.1">
    <property type="nucleotide sequence ID" value="NZ_JABBPN010000007.1"/>
</dbReference>
<dbReference type="PANTHER" id="PTHR47504">
    <property type="entry name" value="RIGHT ORIGIN-BINDING PROTEIN"/>
    <property type="match status" value="1"/>
</dbReference>
<keyword evidence="2" id="KW-0238">DNA-binding</keyword>
<proteinExistence type="predicted"/>